<name>A0ABD5Y5X1_9EURY</name>
<keyword evidence="3" id="KW-1185">Reference proteome</keyword>
<protein>
    <submittedName>
        <fullName evidence="2">Uncharacterized protein</fullName>
    </submittedName>
</protein>
<keyword evidence="1" id="KW-0812">Transmembrane</keyword>
<dbReference type="GeneID" id="78821448"/>
<keyword evidence="1" id="KW-0472">Membrane</keyword>
<evidence type="ECO:0000313" key="3">
    <source>
        <dbReference type="Proteomes" id="UP001596432"/>
    </source>
</evidence>
<sequence>MSAGDTDDAGDEPVPGWWVFVFLVLALATLAGVLIALGSL</sequence>
<dbReference type="EMBL" id="JBHTAS010000001">
    <property type="protein sequence ID" value="MFC7141139.1"/>
    <property type="molecule type" value="Genomic_DNA"/>
</dbReference>
<dbReference type="Proteomes" id="UP001596432">
    <property type="component" value="Unassembled WGS sequence"/>
</dbReference>
<dbReference type="RefSeq" id="WP_274322227.1">
    <property type="nucleotide sequence ID" value="NZ_CP118158.1"/>
</dbReference>
<comment type="caution">
    <text evidence="2">The sequence shown here is derived from an EMBL/GenBank/DDBJ whole genome shotgun (WGS) entry which is preliminary data.</text>
</comment>
<accession>A0ABD5Y5X1</accession>
<feature type="transmembrane region" description="Helical" evidence="1">
    <location>
        <begin position="17"/>
        <end position="37"/>
    </location>
</feature>
<evidence type="ECO:0000313" key="2">
    <source>
        <dbReference type="EMBL" id="MFC7141139.1"/>
    </source>
</evidence>
<evidence type="ECO:0000256" key="1">
    <source>
        <dbReference type="SAM" id="Phobius"/>
    </source>
</evidence>
<organism evidence="2 3">
    <name type="scientific">Halosimplex aquaticum</name>
    <dbReference type="NCBI Taxonomy" id="3026162"/>
    <lineage>
        <taxon>Archaea</taxon>
        <taxon>Methanobacteriati</taxon>
        <taxon>Methanobacteriota</taxon>
        <taxon>Stenosarchaea group</taxon>
        <taxon>Halobacteria</taxon>
        <taxon>Halobacteriales</taxon>
        <taxon>Haloarculaceae</taxon>
        <taxon>Halosimplex</taxon>
    </lineage>
</organism>
<dbReference type="AlphaFoldDB" id="A0ABD5Y5X1"/>
<proteinExistence type="predicted"/>
<keyword evidence="1" id="KW-1133">Transmembrane helix</keyword>
<gene>
    <name evidence="2" type="ORF">ACFQMA_15045</name>
</gene>
<reference evidence="2 3" key="1">
    <citation type="journal article" date="2019" name="Int. J. Syst. Evol. Microbiol.">
        <title>The Global Catalogue of Microorganisms (GCM) 10K type strain sequencing project: providing services to taxonomists for standard genome sequencing and annotation.</title>
        <authorList>
            <consortium name="The Broad Institute Genomics Platform"/>
            <consortium name="The Broad Institute Genome Sequencing Center for Infectious Disease"/>
            <person name="Wu L."/>
            <person name="Ma J."/>
        </authorList>
    </citation>
    <scope>NUCLEOTIDE SEQUENCE [LARGE SCALE GENOMIC DNA]</scope>
    <source>
        <strain evidence="2 3">XZYJT29</strain>
    </source>
</reference>